<accession>A0A0F9M7U4</accession>
<name>A0A0F9M7U4_9ZZZZ</name>
<comment type="caution">
    <text evidence="1">The sequence shown here is derived from an EMBL/GenBank/DDBJ whole genome shotgun (WGS) entry which is preliminary data.</text>
</comment>
<evidence type="ECO:0000313" key="1">
    <source>
        <dbReference type="EMBL" id="KKM72725.1"/>
    </source>
</evidence>
<sequence length="34" mass="3945">MGKYKTEHLNKLYCSFCLTDLISNEIEHAEVEGE</sequence>
<dbReference type="AlphaFoldDB" id="A0A0F9M7U4"/>
<reference evidence="1" key="1">
    <citation type="journal article" date="2015" name="Nature">
        <title>Complex archaea that bridge the gap between prokaryotes and eukaryotes.</title>
        <authorList>
            <person name="Spang A."/>
            <person name="Saw J.H."/>
            <person name="Jorgensen S.L."/>
            <person name="Zaremba-Niedzwiedzka K."/>
            <person name="Martijn J."/>
            <person name="Lind A.E."/>
            <person name="van Eijk R."/>
            <person name="Schleper C."/>
            <person name="Guy L."/>
            <person name="Ettema T.J."/>
        </authorList>
    </citation>
    <scope>NUCLEOTIDE SEQUENCE</scope>
</reference>
<dbReference type="EMBL" id="LAZR01009413">
    <property type="protein sequence ID" value="KKM72725.1"/>
    <property type="molecule type" value="Genomic_DNA"/>
</dbReference>
<gene>
    <name evidence="1" type="ORF">LCGC14_1417510</name>
</gene>
<protein>
    <submittedName>
        <fullName evidence="1">Uncharacterized protein</fullName>
    </submittedName>
</protein>
<organism evidence="1">
    <name type="scientific">marine sediment metagenome</name>
    <dbReference type="NCBI Taxonomy" id="412755"/>
    <lineage>
        <taxon>unclassified sequences</taxon>
        <taxon>metagenomes</taxon>
        <taxon>ecological metagenomes</taxon>
    </lineage>
</organism>
<proteinExistence type="predicted"/>
<feature type="non-terminal residue" evidence="1">
    <location>
        <position position="34"/>
    </location>
</feature>